<keyword evidence="1" id="KW-0238">DNA-binding</keyword>
<feature type="domain" description="Cas12f1-like TNB" evidence="2">
    <location>
        <begin position="271"/>
        <end position="330"/>
    </location>
</feature>
<dbReference type="EMBL" id="FQ670179">
    <property type="protein sequence ID" value="CBY82121.1"/>
    <property type="molecule type" value="Genomic_DNA"/>
</dbReference>
<dbReference type="GeneID" id="36134818"/>
<dbReference type="HOGENOM" id="CLU_047093_0_0_7"/>
<dbReference type="InterPro" id="IPR010095">
    <property type="entry name" value="Cas12f1-like_TNB"/>
</dbReference>
<dbReference type="RefSeq" id="WP_013468493.1">
    <property type="nucleotide sequence ID" value="NC_014810.2"/>
</dbReference>
<evidence type="ECO:0000313" key="4">
    <source>
        <dbReference type="Proteomes" id="UP000007934"/>
    </source>
</evidence>
<dbReference type="OrthoDB" id="501880at2"/>
<keyword evidence="4" id="KW-1185">Reference proteome</keyword>
<reference evidence="3 4" key="1">
    <citation type="journal article" date="2011" name="Genome Biol. Evol.">
        <title>Comparative whole genome sequence analysis of the carcinogenic bacterial model pathogen Helicobacter felis.</title>
        <authorList>
            <person name="Arnold I.C."/>
            <person name="Zigova Z."/>
            <person name="Holden M."/>
            <person name="Lawley T.D."/>
            <person name="Rad R."/>
            <person name="Dougan G."/>
            <person name="Falkow S."/>
            <person name="Bentley S.D."/>
            <person name="Muller A."/>
        </authorList>
    </citation>
    <scope>NUCLEOTIDE SEQUENCE [LARGE SCALE GENOMIC DNA]</scope>
    <source>
        <strain evidence="4">ATCC 49179 / CCUG 28539 / NCTC 12436 / CS1</strain>
    </source>
</reference>
<evidence type="ECO:0000313" key="3">
    <source>
        <dbReference type="EMBL" id="CBY82121.1"/>
    </source>
</evidence>
<accession>E7AC39</accession>
<dbReference type="Proteomes" id="UP000007934">
    <property type="component" value="Chromosome"/>
</dbReference>
<evidence type="ECO:0000256" key="1">
    <source>
        <dbReference type="ARBA" id="ARBA00023125"/>
    </source>
</evidence>
<dbReference type="GO" id="GO:0003677">
    <property type="term" value="F:DNA binding"/>
    <property type="evidence" value="ECO:0007669"/>
    <property type="project" value="UniProtKB-KW"/>
</dbReference>
<proteinExistence type="predicted"/>
<organism evidence="3 4">
    <name type="scientific">Helicobacter felis (strain ATCC 49179 / CCUG 28539 / NCTC 12436 / CS1)</name>
    <dbReference type="NCBI Taxonomy" id="936155"/>
    <lineage>
        <taxon>Bacteria</taxon>
        <taxon>Pseudomonadati</taxon>
        <taxon>Campylobacterota</taxon>
        <taxon>Epsilonproteobacteria</taxon>
        <taxon>Campylobacterales</taxon>
        <taxon>Helicobacteraceae</taxon>
        <taxon>Helicobacter</taxon>
    </lineage>
</organism>
<gene>
    <name evidence="3" type="ordered locus">Hfelis_00370</name>
</gene>
<dbReference type="STRING" id="936155.HFELIS_00370"/>
<dbReference type="Pfam" id="PF07282">
    <property type="entry name" value="Cas12f1-like_TNB"/>
    <property type="match status" value="1"/>
</dbReference>
<dbReference type="eggNOG" id="COG0675">
    <property type="taxonomic scope" value="Bacteria"/>
</dbReference>
<dbReference type="KEGG" id="hfe:HFELIS_00370"/>
<name>E7AC39_HELFC</name>
<evidence type="ECO:0000259" key="2">
    <source>
        <dbReference type="Pfam" id="PF07282"/>
    </source>
</evidence>
<dbReference type="AlphaFoldDB" id="E7AC39"/>
<sequence>MLVTRVLYAKYLNLGKLEQLKLQAKRLGVLRSAIWQEYGALKGLGKTDREIRNLWVSQRRDFKVSANAWKETLRDCFSDIKLYKEAAKSSVHKAIFNHYPTDKERKEAFIKLKKDTWIEDSFLHRLMRKAFKHGKNKVYNQIIVRSDDYSVFGLNSQAWLSIPSLIKNKRVKIPLNTTMDYAPTGTLRLIIRNGVLENLILKNNLGRKKLNRRDSQQKSMVKTKIYTACHQVVNKAKIIVCEDLTYKFSKKSQSKTINRRLNTWVKGIIASALKCVSECRGSTLHLVNPAYTSQSDSFSGGLLLGQRKGDYFYRENGEVVQADYNAARNILARYFDTEISRFMSYEKVKAILLRRTDSYRLATASSKTLVAKESK</sequence>
<protein>
    <submittedName>
        <fullName evidence="3">Transposase, IS605 OrfB family</fullName>
    </submittedName>
</protein>